<name>A0A5H9ZC46_SALET</name>
<dbReference type="AlphaFoldDB" id="A0A5H9ZC46"/>
<organism evidence="1">
    <name type="scientific">Salmonella enterica subsp. enterica serovar Kedougou</name>
    <dbReference type="NCBI Taxonomy" id="358771"/>
    <lineage>
        <taxon>Bacteria</taxon>
        <taxon>Pseudomonadati</taxon>
        <taxon>Pseudomonadota</taxon>
        <taxon>Gammaproteobacteria</taxon>
        <taxon>Enterobacterales</taxon>
        <taxon>Enterobacteriaceae</taxon>
        <taxon>Salmonella</taxon>
    </lineage>
</organism>
<accession>A0A5H9ZC46</accession>
<sequence length="120" mass="13217">PRVNLTRFHGVFAPNSRHRALVTPAKRGRGNKVRVADEPATPAQRRASMTWAQRLKRVFNIDIETCSGCGGAMKVIACIEDPIVIKQILDHLKHKAETSGTRALPESRAPPAELLLGLFD</sequence>
<proteinExistence type="predicted"/>
<protein>
    <submittedName>
        <fullName evidence="1">IS91 family transposase</fullName>
    </submittedName>
</protein>
<reference evidence="1" key="1">
    <citation type="submission" date="2019-02" db="EMBL/GenBank/DDBJ databases">
        <authorList>
            <person name="Ashton P.M."/>
            <person name="Dallman T."/>
            <person name="Nair S."/>
            <person name="De Pinna E."/>
            <person name="Peters T."/>
            <person name="Grant K."/>
        </authorList>
    </citation>
    <scope>NUCLEOTIDE SEQUENCE</scope>
    <source>
        <strain evidence="1">457329</strain>
    </source>
</reference>
<evidence type="ECO:0000313" key="1">
    <source>
        <dbReference type="EMBL" id="ECE8694411.1"/>
    </source>
</evidence>
<feature type="non-terminal residue" evidence="1">
    <location>
        <position position="1"/>
    </location>
</feature>
<dbReference type="EMBL" id="AAIJIW010000040">
    <property type="protein sequence ID" value="ECE8694411.1"/>
    <property type="molecule type" value="Genomic_DNA"/>
</dbReference>
<comment type="caution">
    <text evidence="1">The sequence shown here is derived from an EMBL/GenBank/DDBJ whole genome shotgun (WGS) entry which is preliminary data.</text>
</comment>
<gene>
    <name evidence="1" type="ORF">EWE36_24575</name>
</gene>